<dbReference type="STRING" id="420998.JDO7802_02363"/>
<dbReference type="EMBL" id="CXSU01000012">
    <property type="protein sequence ID" value="CTQ50340.1"/>
    <property type="molecule type" value="Genomic_DNA"/>
</dbReference>
<proteinExistence type="predicted"/>
<accession>A0A0M6YK65</accession>
<feature type="transmembrane region" description="Helical" evidence="1">
    <location>
        <begin position="7"/>
        <end position="30"/>
    </location>
</feature>
<gene>
    <name evidence="3" type="ORF">JDO7802_02363</name>
</gene>
<organism evidence="3 4">
    <name type="scientific">Jannaschia donghaensis</name>
    <dbReference type="NCBI Taxonomy" id="420998"/>
    <lineage>
        <taxon>Bacteria</taxon>
        <taxon>Pseudomonadati</taxon>
        <taxon>Pseudomonadota</taxon>
        <taxon>Alphaproteobacteria</taxon>
        <taxon>Rhodobacterales</taxon>
        <taxon>Roseobacteraceae</taxon>
        <taxon>Jannaschia</taxon>
    </lineage>
</organism>
<dbReference type="Pfam" id="PF02470">
    <property type="entry name" value="MlaD"/>
    <property type="match status" value="1"/>
</dbReference>
<feature type="domain" description="Mce/MlaD" evidence="2">
    <location>
        <begin position="40"/>
        <end position="115"/>
    </location>
</feature>
<name>A0A0M6YK65_9RHOB</name>
<evidence type="ECO:0000256" key="1">
    <source>
        <dbReference type="SAM" id="Phobius"/>
    </source>
</evidence>
<evidence type="ECO:0000313" key="3">
    <source>
        <dbReference type="EMBL" id="CTQ50340.1"/>
    </source>
</evidence>
<dbReference type="Proteomes" id="UP000049222">
    <property type="component" value="Unassembled WGS sequence"/>
</dbReference>
<keyword evidence="4" id="KW-1185">Reference proteome</keyword>
<dbReference type="PANTHER" id="PTHR36698:SF3">
    <property type="entry name" value="ABC-TYPE TRANSPORT AUXILIARY LIPOPROTEIN COMPONENT DOMAIN-CONTAINING PROTEIN"/>
    <property type="match status" value="1"/>
</dbReference>
<dbReference type="PANTHER" id="PTHR36698">
    <property type="entry name" value="BLL5892 PROTEIN"/>
    <property type="match status" value="1"/>
</dbReference>
<protein>
    <submittedName>
        <fullName evidence="3">Virulence factor Mce family protein</fullName>
    </submittedName>
</protein>
<keyword evidence="1" id="KW-0812">Transmembrane</keyword>
<evidence type="ECO:0000313" key="4">
    <source>
        <dbReference type="Proteomes" id="UP000049222"/>
    </source>
</evidence>
<reference evidence="3 4" key="1">
    <citation type="submission" date="2015-07" db="EMBL/GenBank/DDBJ databases">
        <authorList>
            <person name="Noorani M."/>
        </authorList>
    </citation>
    <scope>NUCLEOTIDE SEQUENCE [LARGE SCALE GENOMIC DNA]</scope>
    <source>
        <strain evidence="3 4">CECT 7802</strain>
    </source>
</reference>
<dbReference type="RefSeq" id="WP_055085781.1">
    <property type="nucleotide sequence ID" value="NZ_CXSU01000012.1"/>
</dbReference>
<evidence type="ECO:0000259" key="2">
    <source>
        <dbReference type="Pfam" id="PF02470"/>
    </source>
</evidence>
<dbReference type="InterPro" id="IPR003399">
    <property type="entry name" value="Mce/MlaD"/>
</dbReference>
<dbReference type="AlphaFoldDB" id="A0A0M6YK65"/>
<keyword evidence="1" id="KW-1133">Transmembrane helix</keyword>
<dbReference type="OrthoDB" id="9808689at2"/>
<keyword evidence="1" id="KW-0472">Membrane</keyword>
<sequence length="497" mass="50460">MEIKANFVLIGAFTLLGIGAILAAFLWLGALRVDGDVARYGILFDDVSGLSPSGEVVFNGLPVGRVVSLRLHDANPALIYALIEVDAATPVRSDTVAQLTVQGVTGVSYIALIGGQTDAARLQGGTGDVPMIPSRRTGLQTLMTDVPGLLAEGRELIADLRLLAGPGTQARVAGILANTEAATGKLNSTLDGLDGLTTGLVDAADQVGVLAGTVAALEGDIRGTLTRADTALVAVTRAVNAAQPVIAATGTLLSTDVPQTLAAWRIAGEGTAPLIRRADDALTAVAAAAEAVTTLTTGEGAALIGDASGTVAALTPALRDDLPAAMGDLRAASEQVRTGLSAITQGLTEATEQIDPLATETRAAVAAATNLLERAGPTLERLDGTIGSVETAIAAAGRVIETDVGPALGDFRRVADVVARDLPGLTARADAVLSDIGSAASAVTPGLRSFGTSTLPQIDALASEARAFVRALTAFLRRIESDPAGALQGQRVPEYRR</sequence>